<dbReference type="PROSITE" id="PS51635">
    <property type="entry name" value="PNPLA"/>
    <property type="match status" value="1"/>
</dbReference>
<dbReference type="GO" id="GO:0016787">
    <property type="term" value="F:hydrolase activity"/>
    <property type="evidence" value="ECO:0007669"/>
    <property type="project" value="UniProtKB-UniRule"/>
</dbReference>
<dbReference type="AlphaFoldDB" id="A0A0M2NIL3"/>
<proteinExistence type="predicted"/>
<dbReference type="CDD" id="cd07208">
    <property type="entry name" value="Pat_hypo_Ecoli_yjju_like"/>
    <property type="match status" value="1"/>
</dbReference>
<reference evidence="6 7" key="1">
    <citation type="submission" date="2015-04" db="EMBL/GenBank/DDBJ databases">
        <title>Draft genome sequence of bacteremic isolate Catabacter hongkongensis type strain HKU16T.</title>
        <authorList>
            <person name="Lau S.K."/>
            <person name="Teng J.L."/>
            <person name="Huang Y."/>
            <person name="Curreem S.O."/>
            <person name="Tsui S.K."/>
            <person name="Woo P.C."/>
        </authorList>
    </citation>
    <scope>NUCLEOTIDE SEQUENCE [LARGE SCALE GENOMIC DNA]</scope>
    <source>
        <strain evidence="6 7">HKU16</strain>
    </source>
</reference>
<dbReference type="OrthoDB" id="9802424at2"/>
<evidence type="ECO:0000256" key="1">
    <source>
        <dbReference type="ARBA" id="ARBA00022801"/>
    </source>
</evidence>
<dbReference type="RefSeq" id="WP_046442456.1">
    <property type="nucleotide sequence ID" value="NZ_LAYJ01000047.1"/>
</dbReference>
<dbReference type="InterPro" id="IPR016035">
    <property type="entry name" value="Acyl_Trfase/lysoPLipase"/>
</dbReference>
<protein>
    <submittedName>
        <fullName evidence="6">Putative esterase of the alpha-beta hydrolase superfamily</fullName>
    </submittedName>
</protein>
<feature type="short sequence motif" description="GXGXXG" evidence="4">
    <location>
        <begin position="8"/>
        <end position="13"/>
    </location>
</feature>
<dbReference type="EMBL" id="LAYJ01000047">
    <property type="protein sequence ID" value="KKI51993.1"/>
    <property type="molecule type" value="Genomic_DNA"/>
</dbReference>
<evidence type="ECO:0000256" key="4">
    <source>
        <dbReference type="PROSITE-ProRule" id="PRU01161"/>
    </source>
</evidence>
<evidence type="ECO:0000259" key="5">
    <source>
        <dbReference type="PROSITE" id="PS51635"/>
    </source>
</evidence>
<dbReference type="InterPro" id="IPR002641">
    <property type="entry name" value="PNPLA_dom"/>
</dbReference>
<feature type="active site" description="Nucleophile" evidence="4">
    <location>
        <position position="37"/>
    </location>
</feature>
<dbReference type="Gene3D" id="3.40.1090.10">
    <property type="entry name" value="Cytosolic phospholipase A2 catalytic domain"/>
    <property type="match status" value="1"/>
</dbReference>
<accession>A0A0M2NIL3</accession>
<dbReference type="PANTHER" id="PTHR14226">
    <property type="entry name" value="NEUROPATHY TARGET ESTERASE/SWISS CHEESE D.MELANOGASTER"/>
    <property type="match status" value="1"/>
</dbReference>
<keyword evidence="3 4" id="KW-0443">Lipid metabolism</keyword>
<evidence type="ECO:0000313" key="7">
    <source>
        <dbReference type="Proteomes" id="UP000034076"/>
    </source>
</evidence>
<feature type="short sequence motif" description="DGA/G" evidence="4">
    <location>
        <begin position="160"/>
        <end position="162"/>
    </location>
</feature>
<dbReference type="GO" id="GO:0016042">
    <property type="term" value="P:lipid catabolic process"/>
    <property type="evidence" value="ECO:0007669"/>
    <property type="project" value="UniProtKB-UniRule"/>
</dbReference>
<dbReference type="STRING" id="270498.CHK_0510"/>
<feature type="domain" description="PNPLA" evidence="5">
    <location>
        <begin position="4"/>
        <end position="173"/>
    </location>
</feature>
<keyword evidence="7" id="KW-1185">Reference proteome</keyword>
<dbReference type="InterPro" id="IPR045943">
    <property type="entry name" value="DUF6363"/>
</dbReference>
<evidence type="ECO:0000313" key="6">
    <source>
        <dbReference type="EMBL" id="KKI51993.1"/>
    </source>
</evidence>
<gene>
    <name evidence="6" type="ORF">CHK_0510</name>
</gene>
<sequence>MIGLIDGGGGMRGVYTAGIYDRLLDEKAKIDYGIGISAGAANMITCLAGQHGRTLTFFAEYTFRREYMSLSNWLKKGSYLNLDYIYSTLTNRGGENPLDYEAFAKTSCPFYIVATDSQTGNSVYFTRDDIAQHSYDILKASCAVPLACRPYPVNGRLYFDGGVSDPLPYRKAFEDGCDKIIVLITHPPDYIKPKQKHMGLLSRTLKKYPEIVRRLAHRHETYNREIAEIKELERQGKALLIGPSDCCGVSTFTKDKDAFLRLYDKGYHDGEKAAAFMR</sequence>
<feature type="short sequence motif" description="GXSXG" evidence="4">
    <location>
        <begin position="35"/>
        <end position="39"/>
    </location>
</feature>
<evidence type="ECO:0000256" key="3">
    <source>
        <dbReference type="ARBA" id="ARBA00023098"/>
    </source>
</evidence>
<comment type="caution">
    <text evidence="6">The sequence shown here is derived from an EMBL/GenBank/DDBJ whole genome shotgun (WGS) entry which is preliminary data.</text>
</comment>
<keyword evidence="1 4" id="KW-0378">Hydrolase</keyword>
<dbReference type="Pfam" id="PF01734">
    <property type="entry name" value="Patatin"/>
    <property type="match status" value="1"/>
</dbReference>
<feature type="active site" description="Proton acceptor" evidence="4">
    <location>
        <position position="160"/>
    </location>
</feature>
<organism evidence="6 7">
    <name type="scientific">Christensenella hongkongensis</name>
    <dbReference type="NCBI Taxonomy" id="270498"/>
    <lineage>
        <taxon>Bacteria</taxon>
        <taxon>Bacillati</taxon>
        <taxon>Bacillota</taxon>
        <taxon>Clostridia</taxon>
        <taxon>Christensenellales</taxon>
        <taxon>Christensenellaceae</taxon>
        <taxon>Christensenella</taxon>
    </lineage>
</organism>
<dbReference type="SUPFAM" id="SSF52151">
    <property type="entry name" value="FabD/lysophospholipase-like"/>
    <property type="match status" value="1"/>
</dbReference>
<dbReference type="Proteomes" id="UP000034076">
    <property type="component" value="Unassembled WGS sequence"/>
</dbReference>
<dbReference type="PANTHER" id="PTHR14226:SF25">
    <property type="entry name" value="PHOSPHOESTERASE"/>
    <property type="match status" value="1"/>
</dbReference>
<evidence type="ECO:0000256" key="2">
    <source>
        <dbReference type="ARBA" id="ARBA00022963"/>
    </source>
</evidence>
<keyword evidence="2 4" id="KW-0442">Lipid degradation</keyword>
<name>A0A0M2NIL3_9FIRM</name>
<dbReference type="InterPro" id="IPR050301">
    <property type="entry name" value="NTE"/>
</dbReference>
<dbReference type="InterPro" id="IPR037483">
    <property type="entry name" value="YjjU-like"/>
</dbReference>
<dbReference type="Pfam" id="PF19890">
    <property type="entry name" value="DUF6363"/>
    <property type="match status" value="1"/>
</dbReference>
<dbReference type="PATRIC" id="fig|270498.16.peg.1443"/>